<reference evidence="10 11" key="2">
    <citation type="submission" date="2019-09" db="EMBL/GenBank/DDBJ databases">
        <title>Mesorhizobium sp. MaA-C15 isolated from Microcystis aeruginosa.</title>
        <authorList>
            <person name="Jeong S.E."/>
            <person name="Jin H.M."/>
            <person name="Jeon C.O."/>
        </authorList>
    </citation>
    <scope>NUCLEOTIDE SEQUENCE [LARGE SCALE GENOMIC DNA]</scope>
    <source>
        <strain evidence="10 11">MaA-C15</strain>
    </source>
</reference>
<comment type="subcellular location">
    <subcellularLocation>
        <location evidence="1">Cell inner membrane</location>
        <topology evidence="1">Multi-pass membrane protein</topology>
    </subcellularLocation>
    <subcellularLocation>
        <location evidence="8">Cell membrane</location>
        <topology evidence="8">Multi-pass membrane protein</topology>
    </subcellularLocation>
</comment>
<dbReference type="PANTHER" id="PTHR43357:SF4">
    <property type="entry name" value="INNER MEMBRANE ABC TRANSPORTER PERMEASE PROTEIN YDCV"/>
    <property type="match status" value="1"/>
</dbReference>
<accession>A0A5D4GS71</accession>
<organism evidence="10 11">
    <name type="scientific">Neoaquamicrobium microcysteis</name>
    <dbReference type="NCBI Taxonomy" id="2682781"/>
    <lineage>
        <taxon>Bacteria</taxon>
        <taxon>Pseudomonadati</taxon>
        <taxon>Pseudomonadota</taxon>
        <taxon>Alphaproteobacteria</taxon>
        <taxon>Hyphomicrobiales</taxon>
        <taxon>Phyllobacteriaceae</taxon>
        <taxon>Neoaquamicrobium</taxon>
    </lineage>
</organism>
<keyword evidence="5 8" id="KW-0812">Transmembrane</keyword>
<proteinExistence type="inferred from homology"/>
<dbReference type="GO" id="GO:0055085">
    <property type="term" value="P:transmembrane transport"/>
    <property type="evidence" value="ECO:0007669"/>
    <property type="project" value="InterPro"/>
</dbReference>
<feature type="domain" description="ABC transmembrane type-1" evidence="9">
    <location>
        <begin position="90"/>
        <end position="277"/>
    </location>
</feature>
<keyword evidence="6 8" id="KW-1133">Transmembrane helix</keyword>
<evidence type="ECO:0000256" key="7">
    <source>
        <dbReference type="ARBA" id="ARBA00023136"/>
    </source>
</evidence>
<dbReference type="GO" id="GO:0005886">
    <property type="term" value="C:plasma membrane"/>
    <property type="evidence" value="ECO:0007669"/>
    <property type="project" value="UniProtKB-SubCell"/>
</dbReference>
<dbReference type="Pfam" id="PF00528">
    <property type="entry name" value="BPD_transp_1"/>
    <property type="match status" value="1"/>
</dbReference>
<evidence type="ECO:0000256" key="1">
    <source>
        <dbReference type="ARBA" id="ARBA00004429"/>
    </source>
</evidence>
<feature type="transmembrane region" description="Helical" evidence="8">
    <location>
        <begin position="258"/>
        <end position="277"/>
    </location>
</feature>
<keyword evidence="11" id="KW-1185">Reference proteome</keyword>
<evidence type="ECO:0000256" key="2">
    <source>
        <dbReference type="ARBA" id="ARBA00022448"/>
    </source>
</evidence>
<evidence type="ECO:0000256" key="3">
    <source>
        <dbReference type="ARBA" id="ARBA00022475"/>
    </source>
</evidence>
<dbReference type="Proteomes" id="UP000323258">
    <property type="component" value="Unassembled WGS sequence"/>
</dbReference>
<feature type="transmembrane region" description="Helical" evidence="8">
    <location>
        <begin position="161"/>
        <end position="180"/>
    </location>
</feature>
<evidence type="ECO:0000256" key="6">
    <source>
        <dbReference type="ARBA" id="ARBA00022989"/>
    </source>
</evidence>
<evidence type="ECO:0000313" key="10">
    <source>
        <dbReference type="EMBL" id="TYR30954.1"/>
    </source>
</evidence>
<feature type="transmembrane region" description="Helical" evidence="8">
    <location>
        <begin position="92"/>
        <end position="116"/>
    </location>
</feature>
<dbReference type="OrthoDB" id="8156137at2"/>
<feature type="transmembrane region" description="Helical" evidence="8">
    <location>
        <begin position="128"/>
        <end position="149"/>
    </location>
</feature>
<comment type="caution">
    <text evidence="10">The sequence shown here is derived from an EMBL/GenBank/DDBJ whole genome shotgun (WGS) entry which is preliminary data.</text>
</comment>
<evidence type="ECO:0000256" key="8">
    <source>
        <dbReference type="RuleBase" id="RU363032"/>
    </source>
</evidence>
<reference evidence="10 11" key="1">
    <citation type="submission" date="2019-08" db="EMBL/GenBank/DDBJ databases">
        <authorList>
            <person name="Seo Y.L."/>
        </authorList>
    </citation>
    <scope>NUCLEOTIDE SEQUENCE [LARGE SCALE GENOMIC DNA]</scope>
    <source>
        <strain evidence="10 11">MaA-C15</strain>
    </source>
</reference>
<evidence type="ECO:0000256" key="4">
    <source>
        <dbReference type="ARBA" id="ARBA00022519"/>
    </source>
</evidence>
<keyword evidence="7 8" id="KW-0472">Membrane</keyword>
<evidence type="ECO:0000259" key="9">
    <source>
        <dbReference type="PROSITE" id="PS50928"/>
    </source>
</evidence>
<dbReference type="RefSeq" id="WP_148915755.1">
    <property type="nucleotide sequence ID" value="NZ_VSZS01000065.1"/>
</dbReference>
<evidence type="ECO:0000313" key="11">
    <source>
        <dbReference type="Proteomes" id="UP000323258"/>
    </source>
</evidence>
<dbReference type="EMBL" id="VSZS01000065">
    <property type="protein sequence ID" value="TYR30954.1"/>
    <property type="molecule type" value="Genomic_DNA"/>
</dbReference>
<feature type="transmembrane region" description="Helical" evidence="8">
    <location>
        <begin position="230"/>
        <end position="251"/>
    </location>
</feature>
<feature type="transmembrane region" description="Helical" evidence="8">
    <location>
        <begin position="34"/>
        <end position="59"/>
    </location>
</feature>
<dbReference type="InterPro" id="IPR035906">
    <property type="entry name" value="MetI-like_sf"/>
</dbReference>
<protein>
    <submittedName>
        <fullName evidence="10">ABC transporter permease</fullName>
    </submittedName>
</protein>
<dbReference type="PROSITE" id="PS50928">
    <property type="entry name" value="ABC_TM1"/>
    <property type="match status" value="1"/>
</dbReference>
<keyword evidence="4" id="KW-0997">Cell inner membrane</keyword>
<comment type="similarity">
    <text evidence="8">Belongs to the binding-protein-dependent transport system permease family.</text>
</comment>
<sequence length="289" mass="31327">MRTDPSETQNVVAAARPGRAVEAPKVDLSGLGRVAFGLMITLLYVFLLAPILIVVFASFSPTMSNTYALSQASLHWYREFIGNSSFVSAFKFSLLLALLASFFATIIGLLTSYAIVRFLGRARTIGQSIAMLPMMVPHILISLSLLLLLTRFPLPEMSVLVIGHILICLPFTIAGIMASLEGVDPDIEAAAYTLGANRLRVLWEVTVPLVAPGVLSAAIFAFIISFGDVYIALFISGPGVTTLPVEIFSYVQWESSPVIAAITTVQIVMIILFGLFIERLVGLRSVMRI</sequence>
<feature type="transmembrane region" description="Helical" evidence="8">
    <location>
        <begin position="201"/>
        <end position="224"/>
    </location>
</feature>
<dbReference type="CDD" id="cd06261">
    <property type="entry name" value="TM_PBP2"/>
    <property type="match status" value="1"/>
</dbReference>
<dbReference type="InterPro" id="IPR000515">
    <property type="entry name" value="MetI-like"/>
</dbReference>
<dbReference type="AlphaFoldDB" id="A0A5D4GS71"/>
<dbReference type="SUPFAM" id="SSF161098">
    <property type="entry name" value="MetI-like"/>
    <property type="match status" value="1"/>
</dbReference>
<keyword evidence="3" id="KW-1003">Cell membrane</keyword>
<gene>
    <name evidence="10" type="ORF">FY036_16050</name>
</gene>
<dbReference type="PANTHER" id="PTHR43357">
    <property type="entry name" value="INNER MEMBRANE ABC TRANSPORTER PERMEASE PROTEIN YDCV"/>
    <property type="match status" value="1"/>
</dbReference>
<name>A0A5D4GS71_9HYPH</name>
<dbReference type="Gene3D" id="1.10.3720.10">
    <property type="entry name" value="MetI-like"/>
    <property type="match status" value="1"/>
</dbReference>
<evidence type="ECO:0000256" key="5">
    <source>
        <dbReference type="ARBA" id="ARBA00022692"/>
    </source>
</evidence>
<keyword evidence="2 8" id="KW-0813">Transport</keyword>